<dbReference type="SUPFAM" id="SSF51735">
    <property type="entry name" value="NAD(P)-binding Rossmann-fold domains"/>
    <property type="match status" value="1"/>
</dbReference>
<evidence type="ECO:0000256" key="8">
    <source>
        <dbReference type="ARBA" id="ARBA00023136"/>
    </source>
</evidence>
<dbReference type="InterPro" id="IPR036291">
    <property type="entry name" value="NAD(P)-bd_dom_sf"/>
</dbReference>
<dbReference type="GO" id="GO:0016020">
    <property type="term" value="C:membrane"/>
    <property type="evidence" value="ECO:0007669"/>
    <property type="project" value="UniProtKB-SubCell"/>
</dbReference>
<dbReference type="Pfam" id="PF00106">
    <property type="entry name" value="adh_short"/>
    <property type="match status" value="1"/>
</dbReference>
<proteinExistence type="inferred from homology"/>
<evidence type="ECO:0000256" key="5">
    <source>
        <dbReference type="ARBA" id="ARBA00022989"/>
    </source>
</evidence>
<evidence type="ECO:0000256" key="6">
    <source>
        <dbReference type="ARBA" id="ARBA00023002"/>
    </source>
</evidence>
<evidence type="ECO:0000256" key="4">
    <source>
        <dbReference type="ARBA" id="ARBA00022857"/>
    </source>
</evidence>
<dbReference type="Proteomes" id="UP001165740">
    <property type="component" value="Chromosome 17"/>
</dbReference>
<evidence type="ECO:0000256" key="12">
    <source>
        <dbReference type="RuleBase" id="RU000363"/>
    </source>
</evidence>
<evidence type="ECO:0000256" key="3">
    <source>
        <dbReference type="ARBA" id="ARBA00022692"/>
    </source>
</evidence>
<evidence type="ECO:0000256" key="11">
    <source>
        <dbReference type="ARBA" id="ARBA00082544"/>
    </source>
</evidence>
<dbReference type="PANTHER" id="PTHR24322:SF736">
    <property type="entry name" value="RETINOL DEHYDROGENASE 10"/>
    <property type="match status" value="1"/>
</dbReference>
<evidence type="ECO:0000256" key="13">
    <source>
        <dbReference type="SAM" id="Phobius"/>
    </source>
</evidence>
<evidence type="ECO:0000256" key="7">
    <source>
        <dbReference type="ARBA" id="ARBA00023098"/>
    </source>
</evidence>
<keyword evidence="5 13" id="KW-1133">Transmembrane helix</keyword>
<dbReference type="Gene3D" id="3.40.50.720">
    <property type="entry name" value="NAD(P)-binding Rossmann-like Domain"/>
    <property type="match status" value="1"/>
</dbReference>
<name>A0A9W2Z7J7_BIOGL</name>
<sequence length="275" mass="30443">MSLVLEFLLTFALSIWYWIVGIFKAVVPQKFLKQKNVKGQVVLVTGAGSGLGRLISLRFACLGCKLVLWDIDENGNRETYNQVKAITSEVKAYKVDLSKREDIYETAVQVKSDIGDVDILVNNAGIVTGKKFLECPDVLIEKTMAVNSNAHFWTTKSFLPSMLSRNHGHIVSIASSAGLFGVSGLCDYSASKFAAVGFDESLRFPSLLPLLDADHVVDRIITAVLTNQEMLLIPRSIYLFYLLKGLVPVKVVEVLSNFFSVHDSMDDFVGRSKQN</sequence>
<evidence type="ECO:0000256" key="9">
    <source>
        <dbReference type="ARBA" id="ARBA00059620"/>
    </source>
</evidence>
<dbReference type="FunFam" id="3.40.50.720:FF:000131">
    <property type="entry name" value="Short-chain dehydrogenase/reductase 3"/>
    <property type="match status" value="1"/>
</dbReference>
<comment type="function">
    <text evidence="9">Catalyzes the reduction of all-trans-retinal to all-trans-retinol in the presence of NADPH.</text>
</comment>
<keyword evidence="4" id="KW-0521">NADP</keyword>
<dbReference type="PRINTS" id="PR00081">
    <property type="entry name" value="GDHRDH"/>
</dbReference>
<dbReference type="CDD" id="cd05339">
    <property type="entry name" value="17beta-HSDXI-like_SDR_c"/>
    <property type="match status" value="1"/>
</dbReference>
<gene>
    <name evidence="15" type="primary">LOC106050287</name>
</gene>
<dbReference type="PRINTS" id="PR00080">
    <property type="entry name" value="SDRFAMILY"/>
</dbReference>
<keyword evidence="8 13" id="KW-0472">Membrane</keyword>
<evidence type="ECO:0000313" key="15">
    <source>
        <dbReference type="RefSeq" id="XP_055870969.1"/>
    </source>
</evidence>
<dbReference type="GO" id="GO:0052650">
    <property type="term" value="F:all-trans-retinol dehydrogenase (NADP+) activity"/>
    <property type="evidence" value="ECO:0007669"/>
    <property type="project" value="UniProtKB-ARBA"/>
</dbReference>
<accession>A0A9W2Z7J7</accession>
<protein>
    <recommendedName>
        <fullName evidence="10">Short-chain dehydrogenase/reductase 3</fullName>
    </recommendedName>
    <alternativeName>
        <fullName evidence="11">Retinal short-chain dehydrogenase/reductase 1</fullName>
    </alternativeName>
</protein>
<keyword evidence="7" id="KW-0443">Lipid metabolism</keyword>
<dbReference type="InterPro" id="IPR002347">
    <property type="entry name" value="SDR_fam"/>
</dbReference>
<keyword evidence="6" id="KW-0560">Oxidoreductase</keyword>
<evidence type="ECO:0000256" key="10">
    <source>
        <dbReference type="ARBA" id="ARBA00068717"/>
    </source>
</evidence>
<dbReference type="PANTHER" id="PTHR24322">
    <property type="entry name" value="PKSB"/>
    <property type="match status" value="1"/>
</dbReference>
<reference evidence="15" key="1">
    <citation type="submission" date="2025-08" db="UniProtKB">
        <authorList>
            <consortium name="RefSeq"/>
        </authorList>
    </citation>
    <scope>IDENTIFICATION</scope>
</reference>
<dbReference type="AlphaFoldDB" id="A0A9W2Z7J7"/>
<dbReference type="RefSeq" id="XP_055870969.1">
    <property type="nucleotide sequence ID" value="XM_056014994.1"/>
</dbReference>
<feature type="transmembrane region" description="Helical" evidence="13">
    <location>
        <begin position="6"/>
        <end position="27"/>
    </location>
</feature>
<organism evidence="14 15">
    <name type="scientific">Biomphalaria glabrata</name>
    <name type="common">Bloodfluke planorb</name>
    <name type="synonym">Freshwater snail</name>
    <dbReference type="NCBI Taxonomy" id="6526"/>
    <lineage>
        <taxon>Eukaryota</taxon>
        <taxon>Metazoa</taxon>
        <taxon>Spiralia</taxon>
        <taxon>Lophotrochozoa</taxon>
        <taxon>Mollusca</taxon>
        <taxon>Gastropoda</taxon>
        <taxon>Heterobranchia</taxon>
        <taxon>Euthyneura</taxon>
        <taxon>Panpulmonata</taxon>
        <taxon>Hygrophila</taxon>
        <taxon>Lymnaeoidea</taxon>
        <taxon>Planorbidae</taxon>
        <taxon>Biomphalaria</taxon>
    </lineage>
</organism>
<keyword evidence="3 13" id="KW-0812">Transmembrane</keyword>
<keyword evidence="14" id="KW-1185">Reference proteome</keyword>
<dbReference type="GeneID" id="106050287"/>
<comment type="subcellular location">
    <subcellularLocation>
        <location evidence="1">Membrane</location>
        <topology evidence="1">Multi-pass membrane protein</topology>
    </subcellularLocation>
</comment>
<evidence type="ECO:0000313" key="14">
    <source>
        <dbReference type="Proteomes" id="UP001165740"/>
    </source>
</evidence>
<comment type="similarity">
    <text evidence="2 12">Belongs to the short-chain dehydrogenases/reductases (SDR) family.</text>
</comment>
<evidence type="ECO:0000256" key="2">
    <source>
        <dbReference type="ARBA" id="ARBA00006484"/>
    </source>
</evidence>
<evidence type="ECO:0000256" key="1">
    <source>
        <dbReference type="ARBA" id="ARBA00004141"/>
    </source>
</evidence>